<name>A0A9D5UFY0_9CELL</name>
<dbReference type="RefSeq" id="WP_193721541.1">
    <property type="nucleotide sequence ID" value="NZ_JACSPN010000044.1"/>
</dbReference>
<dbReference type="AlphaFoldDB" id="A0A9D5UFY0"/>
<dbReference type="Gene3D" id="3.40.630.30">
    <property type="match status" value="1"/>
</dbReference>
<feature type="domain" description="N-acetyltransferase" evidence="1">
    <location>
        <begin position="13"/>
        <end position="100"/>
    </location>
</feature>
<dbReference type="EMBL" id="JACSPN010000044">
    <property type="protein sequence ID" value="MBE7702351.1"/>
    <property type="molecule type" value="Genomic_DNA"/>
</dbReference>
<protein>
    <submittedName>
        <fullName evidence="2">N-acetyltransferase</fullName>
    </submittedName>
</protein>
<dbReference type="InterPro" id="IPR016181">
    <property type="entry name" value="Acyl_CoA_acyltransferase"/>
</dbReference>
<dbReference type="Pfam" id="PF14542">
    <property type="entry name" value="Acetyltransf_CG"/>
    <property type="match status" value="1"/>
</dbReference>
<dbReference type="PANTHER" id="PTHR31435">
    <property type="entry name" value="PROTEIN NATD1"/>
    <property type="match status" value="1"/>
</dbReference>
<accession>A0A9D5UFY0</accession>
<dbReference type="PANTHER" id="PTHR31435:SF10">
    <property type="entry name" value="BSR4717 PROTEIN"/>
    <property type="match status" value="1"/>
</dbReference>
<evidence type="ECO:0000313" key="3">
    <source>
        <dbReference type="Proteomes" id="UP000822993"/>
    </source>
</evidence>
<reference evidence="2 3" key="1">
    <citation type="submission" date="2020-08" db="EMBL/GenBank/DDBJ databases">
        <title>A Genomic Blueprint of the Chicken Gut Microbiome.</title>
        <authorList>
            <person name="Gilroy R."/>
            <person name="Ravi A."/>
            <person name="Getino M."/>
            <person name="Pursley I."/>
            <person name="Horton D.L."/>
            <person name="Alikhan N.-F."/>
            <person name="Baker D."/>
            <person name="Gharbi K."/>
            <person name="Hall N."/>
            <person name="Watson M."/>
            <person name="Adriaenssens E.M."/>
            <person name="Foster-Nyarko E."/>
            <person name="Jarju S."/>
            <person name="Secka A."/>
            <person name="Antonio M."/>
            <person name="Oren A."/>
            <person name="Chaudhuri R."/>
            <person name="La Ragione R.M."/>
            <person name="Hildebrand F."/>
            <person name="Pallen M.J."/>
        </authorList>
    </citation>
    <scope>NUCLEOTIDE SEQUENCE [LARGE SCALE GENOMIC DNA]</scope>
    <source>
        <strain evidence="2 3">Sa1BUA8</strain>
    </source>
</reference>
<evidence type="ECO:0000259" key="1">
    <source>
        <dbReference type="PROSITE" id="PS51729"/>
    </source>
</evidence>
<evidence type="ECO:0000313" key="2">
    <source>
        <dbReference type="EMBL" id="MBE7702351.1"/>
    </source>
</evidence>
<dbReference type="PROSITE" id="PS51729">
    <property type="entry name" value="GNAT_YJDJ"/>
    <property type="match status" value="1"/>
</dbReference>
<dbReference type="CDD" id="cd04301">
    <property type="entry name" value="NAT_SF"/>
    <property type="match status" value="1"/>
</dbReference>
<keyword evidence="3" id="KW-1185">Reference proteome</keyword>
<organism evidence="2 3">
    <name type="scientific">Oerskovia douganii</name>
    <dbReference type="NCBI Taxonomy" id="2762210"/>
    <lineage>
        <taxon>Bacteria</taxon>
        <taxon>Bacillati</taxon>
        <taxon>Actinomycetota</taxon>
        <taxon>Actinomycetes</taxon>
        <taxon>Micrococcales</taxon>
        <taxon>Cellulomonadaceae</taxon>
        <taxon>Oerskovia</taxon>
    </lineage>
</organism>
<proteinExistence type="predicted"/>
<dbReference type="InterPro" id="IPR031165">
    <property type="entry name" value="GNAT_YJDJ"/>
</dbReference>
<dbReference type="SUPFAM" id="SSF55729">
    <property type="entry name" value="Acyl-CoA N-acyltransferases (Nat)"/>
    <property type="match status" value="1"/>
</dbReference>
<gene>
    <name evidence="2" type="ORF">H9623_18830</name>
</gene>
<dbReference type="InterPro" id="IPR045057">
    <property type="entry name" value="Gcn5-rel_NAT"/>
</dbReference>
<comment type="caution">
    <text evidence="2">The sequence shown here is derived from an EMBL/GenBank/DDBJ whole genome shotgun (WGS) entry which is preliminary data.</text>
</comment>
<dbReference type="Proteomes" id="UP000822993">
    <property type="component" value="Unassembled WGS sequence"/>
</dbReference>
<sequence length="101" mass="11047">MSEQTQEIEIAVVDNTAEERFEARTTDGEVAGFAAYVRQPGQVVFTHTEVDDAYAGHGVGSTLARGALDQVRASGQKVVPLCPFVRAFVQLHEEYQDLLAH</sequence>